<evidence type="ECO:0000256" key="5">
    <source>
        <dbReference type="SAM" id="Phobius"/>
    </source>
</evidence>
<evidence type="ECO:0000313" key="7">
    <source>
        <dbReference type="EMBL" id="ABE54789.1"/>
    </source>
</evidence>
<dbReference type="KEGG" id="sdn:Sden_1504"/>
<keyword evidence="3 5" id="KW-1133">Transmembrane helix</keyword>
<keyword evidence="8" id="KW-1185">Reference proteome</keyword>
<organism evidence="7 8">
    <name type="scientific">Shewanella denitrificans (strain OS217 / ATCC BAA-1090 / DSM 15013)</name>
    <dbReference type="NCBI Taxonomy" id="318161"/>
    <lineage>
        <taxon>Bacteria</taxon>
        <taxon>Pseudomonadati</taxon>
        <taxon>Pseudomonadota</taxon>
        <taxon>Gammaproteobacteria</taxon>
        <taxon>Alteromonadales</taxon>
        <taxon>Shewanellaceae</taxon>
        <taxon>Shewanella</taxon>
    </lineage>
</organism>
<dbReference type="GO" id="GO:0009306">
    <property type="term" value="P:protein secretion"/>
    <property type="evidence" value="ECO:0007669"/>
    <property type="project" value="InterPro"/>
</dbReference>
<protein>
    <recommendedName>
        <fullName evidence="6">Translocation and assembly module TamB C-terminal domain-containing protein</fullName>
    </recommendedName>
</protein>
<dbReference type="GO" id="GO:0005886">
    <property type="term" value="C:plasma membrane"/>
    <property type="evidence" value="ECO:0007669"/>
    <property type="project" value="InterPro"/>
</dbReference>
<evidence type="ECO:0000256" key="1">
    <source>
        <dbReference type="ARBA" id="ARBA00004167"/>
    </source>
</evidence>
<evidence type="ECO:0000256" key="2">
    <source>
        <dbReference type="ARBA" id="ARBA00022692"/>
    </source>
</evidence>
<dbReference type="Pfam" id="PF04357">
    <property type="entry name" value="TamB"/>
    <property type="match status" value="1"/>
</dbReference>
<dbReference type="PANTHER" id="PTHR36985:SF1">
    <property type="entry name" value="TRANSLOCATION AND ASSEMBLY MODULE SUBUNIT TAMB"/>
    <property type="match status" value="1"/>
</dbReference>
<keyword evidence="2 5" id="KW-0812">Transmembrane</keyword>
<dbReference type="STRING" id="318161.Sden_1504"/>
<name>Q12P37_SHEDO</name>
<dbReference type="eggNOG" id="COG2911">
    <property type="taxonomic scope" value="Bacteria"/>
</dbReference>
<evidence type="ECO:0000313" key="8">
    <source>
        <dbReference type="Proteomes" id="UP000001982"/>
    </source>
</evidence>
<keyword evidence="4 5" id="KW-0472">Membrane</keyword>
<gene>
    <name evidence="7" type="ordered locus">Sden_1504</name>
</gene>
<feature type="transmembrane region" description="Helical" evidence="5">
    <location>
        <begin position="51"/>
        <end position="72"/>
    </location>
</feature>
<dbReference type="GO" id="GO:0097347">
    <property type="term" value="C:TAM protein secretion complex"/>
    <property type="evidence" value="ECO:0007669"/>
    <property type="project" value="TreeGrafter"/>
</dbReference>
<reference evidence="7 8" key="1">
    <citation type="submission" date="2006-03" db="EMBL/GenBank/DDBJ databases">
        <title>Complete sequence of Shewanella denitrificans OS217.</title>
        <authorList>
            <consortium name="US DOE Joint Genome Institute"/>
            <person name="Copeland A."/>
            <person name="Lucas S."/>
            <person name="Lapidus A."/>
            <person name="Barry K."/>
            <person name="Detter J.C."/>
            <person name="Glavina del Rio T."/>
            <person name="Hammon N."/>
            <person name="Israni S."/>
            <person name="Dalin E."/>
            <person name="Tice H."/>
            <person name="Pitluck S."/>
            <person name="Brettin T."/>
            <person name="Bruce D."/>
            <person name="Han C."/>
            <person name="Tapia R."/>
            <person name="Gilna P."/>
            <person name="Kiss H."/>
            <person name="Schmutz J."/>
            <person name="Larimer F."/>
            <person name="Land M."/>
            <person name="Hauser L."/>
            <person name="Kyrpides N."/>
            <person name="Lykidis A."/>
            <person name="Richardson P."/>
        </authorList>
    </citation>
    <scope>NUCLEOTIDE SEQUENCE [LARGE SCALE GENOMIC DNA]</scope>
    <source>
        <strain evidence="8">OS217 / ATCC BAA-1090 / DSM 15013</strain>
    </source>
</reference>
<proteinExistence type="predicted"/>
<evidence type="ECO:0000259" key="6">
    <source>
        <dbReference type="Pfam" id="PF04357"/>
    </source>
</evidence>
<evidence type="ECO:0000256" key="4">
    <source>
        <dbReference type="ARBA" id="ARBA00023136"/>
    </source>
</evidence>
<sequence length="1355" mass="146894">MSHESPNLPEETCALIDTHASDNKNLAASSKPKLHKAFARLLKWLKHSLRLSLYLPLALLMLLALMLGTPMGSHGAIILANNLVADLELEYLSGTLNREISLSHASYRLYELSIEARGITFGWQPSCLLNWQVCIQNLSAQAVSVSYQDSAQDPSAAVVDSYDEHQEPEQQTLLDTVYAAFEMPMAILLSHTSLKKIEVKINDMDFKADEVSGTAIWNSSGLTVRLLESQGLDVSIPQTTANTPSPSIEGLEDLSQFALTDLPQITLPFPIRVKRFIATQSLLTLGERQDSFSHIELKASMKDSLLRVSDLQLSYAEASAVLTGQLAFSANYPLEFNLALNIPRLSEFPGLADQKINLGFSQDLSNLKLQAQGRGQSEFNLQADIALTSDTLDYQLSLTDSKLQWPLSAPQYHGNIEALMSSGNIHSQQLSLLGDITAKLKDKVNDKINDTKSTVTIPNSAALPSSEKHLSYTPPESVTMKFDTQLKHQNQMLTVQQLTMSSNAGQLNVSAEVNYHIGLQDNLQWHALLGTQGLQLQQLLPLIPNELLSPELSQTVNLTTSMINGSLTTQGEMSAKAWQVSVTQANLSGNVNGYPLYITGDISADSQFNLQANALEAQALGASLSVHGEVKDQWDVKAKLDVPDISQWLSYARGSITATANIGGPQATPLLTMQTELSQFSAKGASLDYVQLLGSYSPKEAHQFTLKLTNNLLNWKKHQVTNVSLLAQGDISQQSLTISSEGELAIKGELNSQYQQLTDAFSAELARLSITTKVGQWQLNNPAKLEWQQGKGSISPFCLQHPQSRLCLVDPINIGKQGQLNLAFSGNPGQLLAPVLSKKMRWDGEATLAAQVHWREGTRPTAKLDFALLPGNITLIRAKNNLISLDYQTFNLAAQLDEKALSGQIGINSEGIAQFQSQFSIANDEQRSLSGEIDVNHLNLQPFGEFFPQLATLEGVISTKLLLAGTLAEPDISGNIRLVDGAVALASNPTLMDKIYLDLALSGQQGNLSGHWFMGKGEGKVLGTLSWPQGQFSGELAIAGDSLAFIQPPLAILDVSPAINLNFNRQKLSVTGDINVPSGQIKIVPLADGGVPVSTDVVFNDSISAQEIKTSPYAIIADLNISVGKGVLIDGLGLTGKLGGKLVLKQKAFKPPLLYGDIKIRQGSYRFMGQSLKISTGEVQFVGSAENPNLNIQAVRQIKDEDLTAGVRITGTPLRPVVTLFSTPAKEQAEILSYILKGTGFTNSNNQQNNALMMSAALSLGSQFDGGAINSLGSTASGLIEKFGFSNVQLDANDEGRVALSGYIGEDLMVKYGMGVFNPGYEMTVRYYLLSQLYLETVSGTLSQSLDLYYSFDIE</sequence>
<dbReference type="InterPro" id="IPR007452">
    <property type="entry name" value="TamB_C"/>
</dbReference>
<dbReference type="EMBL" id="CP000302">
    <property type="protein sequence ID" value="ABE54789.1"/>
    <property type="molecule type" value="Genomic_DNA"/>
</dbReference>
<evidence type="ECO:0000256" key="3">
    <source>
        <dbReference type="ARBA" id="ARBA00022989"/>
    </source>
</evidence>
<dbReference type="Proteomes" id="UP000001982">
    <property type="component" value="Chromosome"/>
</dbReference>
<comment type="subcellular location">
    <subcellularLocation>
        <location evidence="1">Membrane</location>
        <topology evidence="1">Single-pass membrane protein</topology>
    </subcellularLocation>
</comment>
<dbReference type="HOGENOM" id="CLU_002338_0_1_6"/>
<dbReference type="OrthoDB" id="5555605at2"/>
<feature type="domain" description="Translocation and assembly module TamB C-terminal" evidence="6">
    <location>
        <begin position="1015"/>
        <end position="1353"/>
    </location>
</feature>
<accession>Q12P37</accession>
<dbReference type="RefSeq" id="WP_011495947.1">
    <property type="nucleotide sequence ID" value="NC_007954.1"/>
</dbReference>
<dbReference type="PANTHER" id="PTHR36985">
    <property type="entry name" value="TRANSLOCATION AND ASSEMBLY MODULE SUBUNIT TAMB"/>
    <property type="match status" value="1"/>
</dbReference>